<dbReference type="GO" id="GO:0009253">
    <property type="term" value="P:peptidoglycan catabolic process"/>
    <property type="evidence" value="ECO:0007669"/>
    <property type="project" value="InterPro"/>
</dbReference>
<accession>A0A7T5R1Z7</accession>
<dbReference type="CDD" id="cd06583">
    <property type="entry name" value="PGRP"/>
    <property type="match status" value="1"/>
</dbReference>
<dbReference type="GO" id="GO:0008745">
    <property type="term" value="F:N-acetylmuramoyl-L-alanine amidase activity"/>
    <property type="evidence" value="ECO:0007669"/>
    <property type="project" value="UniProtKB-EC"/>
</dbReference>
<dbReference type="InterPro" id="IPR036365">
    <property type="entry name" value="PGBD-like_sf"/>
</dbReference>
<dbReference type="EC" id="3.5.1.28" evidence="2"/>
<dbReference type="InterPro" id="IPR002502">
    <property type="entry name" value="Amidase_domain"/>
</dbReference>
<dbReference type="PANTHER" id="PTHR30417">
    <property type="entry name" value="N-ACETYLMURAMOYL-L-ALANINE AMIDASE AMID"/>
    <property type="match status" value="1"/>
</dbReference>
<keyword evidence="4" id="KW-0961">Cell wall biogenesis/degradation</keyword>
<name>A0A7T5R1Z7_9BACT</name>
<evidence type="ECO:0000256" key="2">
    <source>
        <dbReference type="ARBA" id="ARBA00011901"/>
    </source>
</evidence>
<dbReference type="Pfam" id="PF01510">
    <property type="entry name" value="Amidase_2"/>
    <property type="match status" value="1"/>
</dbReference>
<evidence type="ECO:0000256" key="4">
    <source>
        <dbReference type="ARBA" id="ARBA00023316"/>
    </source>
</evidence>
<dbReference type="GO" id="GO:0009254">
    <property type="term" value="P:peptidoglycan turnover"/>
    <property type="evidence" value="ECO:0007669"/>
    <property type="project" value="TreeGrafter"/>
</dbReference>
<dbReference type="GO" id="GO:0019867">
    <property type="term" value="C:outer membrane"/>
    <property type="evidence" value="ECO:0007669"/>
    <property type="project" value="TreeGrafter"/>
</dbReference>
<dbReference type="EMBL" id="CP066681">
    <property type="protein sequence ID" value="QQG36083.1"/>
    <property type="molecule type" value="Genomic_DNA"/>
</dbReference>
<dbReference type="GO" id="GO:0071555">
    <property type="term" value="P:cell wall organization"/>
    <property type="evidence" value="ECO:0007669"/>
    <property type="project" value="UniProtKB-KW"/>
</dbReference>
<sequence>MSLPIVRKDSSHYDQRKNGVSPTFLIIHFTESRDAGDPDGYFMATRQRPDGARVSAHYLIDVDGAITQYVDESARAWHAGLSEWGGVADINTHSIGIELVNGGPTYGYTDFADDQIDALAALSKQILGRHNIPAHHVLAHSDIAPGRKIDPDYKFPWRTLASAGVGVWPQPIQADFNEAAALLGDDARLKQALVRYGYNPALDLPVLVREFQRHFQPEAFTSTPPYAGRANDETALRLAALLRQKLAFTP</sequence>
<dbReference type="InterPro" id="IPR051206">
    <property type="entry name" value="NAMLAA_amidase_2"/>
</dbReference>
<evidence type="ECO:0000256" key="1">
    <source>
        <dbReference type="ARBA" id="ARBA00001561"/>
    </source>
</evidence>
<keyword evidence="3" id="KW-0378">Hydrolase</keyword>
<proteinExistence type="predicted"/>
<evidence type="ECO:0000259" key="5">
    <source>
        <dbReference type="SMART" id="SM00644"/>
    </source>
</evidence>
<dbReference type="Gene3D" id="3.40.80.10">
    <property type="entry name" value="Peptidoglycan recognition protein-like"/>
    <property type="match status" value="1"/>
</dbReference>
<evidence type="ECO:0000256" key="3">
    <source>
        <dbReference type="ARBA" id="ARBA00022801"/>
    </source>
</evidence>
<feature type="domain" description="N-acetylmuramoyl-L-alanine amidase" evidence="5">
    <location>
        <begin position="10"/>
        <end position="152"/>
    </location>
</feature>
<dbReference type="InterPro" id="IPR036505">
    <property type="entry name" value="Amidase/PGRP_sf"/>
</dbReference>
<dbReference type="SMART" id="SM00644">
    <property type="entry name" value="Ami_2"/>
    <property type="match status" value="1"/>
</dbReference>
<dbReference type="SUPFAM" id="SSF47090">
    <property type="entry name" value="PGBD-like"/>
    <property type="match status" value="1"/>
</dbReference>
<gene>
    <name evidence="6" type="ORF">HYS17_11420</name>
</gene>
<reference evidence="6 7" key="1">
    <citation type="submission" date="2020-07" db="EMBL/GenBank/DDBJ databases">
        <title>Huge and variable diversity of episymbiotic CPR bacteria and DPANN archaea in groundwater ecosystems.</title>
        <authorList>
            <person name="He C.Y."/>
            <person name="Keren R."/>
            <person name="Whittaker M."/>
            <person name="Farag I.F."/>
            <person name="Doudna J."/>
            <person name="Cate J.H.D."/>
            <person name="Banfield J.F."/>
        </authorList>
    </citation>
    <scope>NUCLEOTIDE SEQUENCE [LARGE SCALE GENOMIC DNA]</scope>
    <source>
        <strain evidence="6">NC_groundwater_70_Ag_B-0.1um_54_66</strain>
    </source>
</reference>
<evidence type="ECO:0000313" key="6">
    <source>
        <dbReference type="EMBL" id="QQG36083.1"/>
    </source>
</evidence>
<dbReference type="SUPFAM" id="SSF55846">
    <property type="entry name" value="N-acetylmuramoyl-L-alanine amidase-like"/>
    <property type="match status" value="1"/>
</dbReference>
<dbReference type="PANTHER" id="PTHR30417:SF1">
    <property type="entry name" value="N-ACETYLMURAMOYL-L-ALANINE AMIDASE AMID"/>
    <property type="match status" value="1"/>
</dbReference>
<dbReference type="AlphaFoldDB" id="A0A7T5R1Z7"/>
<protein>
    <recommendedName>
        <fullName evidence="2">N-acetylmuramoyl-L-alanine amidase</fullName>
        <ecNumber evidence="2">3.5.1.28</ecNumber>
    </recommendedName>
</protein>
<evidence type="ECO:0000313" key="7">
    <source>
        <dbReference type="Proteomes" id="UP000595362"/>
    </source>
</evidence>
<organism evidence="6 7">
    <name type="scientific">Micavibrio aeruginosavorus</name>
    <dbReference type="NCBI Taxonomy" id="349221"/>
    <lineage>
        <taxon>Bacteria</taxon>
        <taxon>Pseudomonadati</taxon>
        <taxon>Bdellovibrionota</taxon>
        <taxon>Bdellovibrionia</taxon>
        <taxon>Bdellovibrionales</taxon>
        <taxon>Pseudobdellovibrionaceae</taxon>
        <taxon>Micavibrio</taxon>
    </lineage>
</organism>
<comment type="catalytic activity">
    <reaction evidence="1">
        <text>Hydrolyzes the link between N-acetylmuramoyl residues and L-amino acid residues in certain cell-wall glycopeptides.</text>
        <dbReference type="EC" id="3.5.1.28"/>
    </reaction>
</comment>
<dbReference type="Proteomes" id="UP000595362">
    <property type="component" value="Chromosome"/>
</dbReference>